<comment type="caution">
    <text evidence="1">The sequence shown here is derived from an EMBL/GenBank/DDBJ whole genome shotgun (WGS) entry which is preliminary data.</text>
</comment>
<dbReference type="AlphaFoldDB" id="A0A0V1D283"/>
<evidence type="ECO:0000313" key="2">
    <source>
        <dbReference type="Proteomes" id="UP000054653"/>
    </source>
</evidence>
<name>A0A0V1D283_TRIBR</name>
<keyword evidence="2" id="KW-1185">Reference proteome</keyword>
<proteinExistence type="predicted"/>
<dbReference type="OrthoDB" id="10333700at2759"/>
<protein>
    <submittedName>
        <fullName evidence="1">Uncharacterized protein</fullName>
    </submittedName>
</protein>
<dbReference type="Proteomes" id="UP000054653">
    <property type="component" value="Unassembled WGS sequence"/>
</dbReference>
<sequence>LDMVTNKKANSTLVVSMEKYNSIMTLSHSSRFFSKTGKRAKPGTDCMEPTNISYIRPLQCSPVREFAPREIAQKTEIRPTACLQREMDRTEKPEYFFYVTGILSSRQAASARLFMNDAVRRELSLPGSVRDDKQGRS</sequence>
<dbReference type="EMBL" id="JYDI01000053">
    <property type="protein sequence ID" value="KRY55584.1"/>
    <property type="molecule type" value="Genomic_DNA"/>
</dbReference>
<reference evidence="1 2" key="1">
    <citation type="submission" date="2015-01" db="EMBL/GenBank/DDBJ databases">
        <title>Evolution of Trichinella species and genotypes.</title>
        <authorList>
            <person name="Korhonen P.K."/>
            <person name="Edoardo P."/>
            <person name="Giuseppe L.R."/>
            <person name="Gasser R.B."/>
        </authorList>
    </citation>
    <scope>NUCLEOTIDE SEQUENCE [LARGE SCALE GENOMIC DNA]</scope>
    <source>
        <strain evidence="1">ISS120</strain>
    </source>
</reference>
<organism evidence="1 2">
    <name type="scientific">Trichinella britovi</name>
    <name type="common">Parasitic roundworm</name>
    <dbReference type="NCBI Taxonomy" id="45882"/>
    <lineage>
        <taxon>Eukaryota</taxon>
        <taxon>Metazoa</taxon>
        <taxon>Ecdysozoa</taxon>
        <taxon>Nematoda</taxon>
        <taxon>Enoplea</taxon>
        <taxon>Dorylaimia</taxon>
        <taxon>Trichinellida</taxon>
        <taxon>Trichinellidae</taxon>
        <taxon>Trichinella</taxon>
    </lineage>
</organism>
<evidence type="ECO:0000313" key="1">
    <source>
        <dbReference type="EMBL" id="KRY55584.1"/>
    </source>
</evidence>
<accession>A0A0V1D283</accession>
<gene>
    <name evidence="1" type="ORF">T03_11347</name>
</gene>
<feature type="non-terminal residue" evidence="1">
    <location>
        <position position="1"/>
    </location>
</feature>